<dbReference type="Proteomes" id="UP000749311">
    <property type="component" value="Unassembled WGS sequence"/>
</dbReference>
<organism evidence="5 6">
    <name type="scientific">Brooklawnia cerclae</name>
    <dbReference type="NCBI Taxonomy" id="349934"/>
    <lineage>
        <taxon>Bacteria</taxon>
        <taxon>Bacillati</taxon>
        <taxon>Actinomycetota</taxon>
        <taxon>Actinomycetes</taxon>
        <taxon>Propionibacteriales</taxon>
        <taxon>Propionibacteriaceae</taxon>
        <taxon>Brooklawnia</taxon>
    </lineage>
</organism>
<evidence type="ECO:0000259" key="3">
    <source>
        <dbReference type="PROSITE" id="PS51192"/>
    </source>
</evidence>
<keyword evidence="2" id="KW-0067">ATP-binding</keyword>
<keyword evidence="5" id="KW-0347">Helicase</keyword>
<dbReference type="PROSITE" id="PS51194">
    <property type="entry name" value="HELICASE_CTER"/>
    <property type="match status" value="1"/>
</dbReference>
<evidence type="ECO:0000256" key="2">
    <source>
        <dbReference type="ARBA" id="ARBA00022840"/>
    </source>
</evidence>
<dbReference type="CDD" id="cd18797">
    <property type="entry name" value="SF2_C_Hrq"/>
    <property type="match status" value="1"/>
</dbReference>
<evidence type="ECO:0000256" key="1">
    <source>
        <dbReference type="ARBA" id="ARBA00022741"/>
    </source>
</evidence>
<dbReference type="EMBL" id="JAAMOZ010000001">
    <property type="protein sequence ID" value="NIH55517.1"/>
    <property type="molecule type" value="Genomic_DNA"/>
</dbReference>
<dbReference type="Pfam" id="PF00271">
    <property type="entry name" value="Helicase_C"/>
    <property type="match status" value="1"/>
</dbReference>
<keyword evidence="6" id="KW-1185">Reference proteome</keyword>
<dbReference type="InterPro" id="IPR014001">
    <property type="entry name" value="Helicase_ATP-bd"/>
</dbReference>
<protein>
    <submittedName>
        <fullName evidence="5">DEAD/DEAH box helicase domain-containing protein</fullName>
    </submittedName>
</protein>
<dbReference type="SMART" id="SM00490">
    <property type="entry name" value="HELICc"/>
    <property type="match status" value="1"/>
</dbReference>
<reference evidence="5 6" key="1">
    <citation type="submission" date="2020-02" db="EMBL/GenBank/DDBJ databases">
        <title>Sequencing the genomes of 1000 actinobacteria strains.</title>
        <authorList>
            <person name="Klenk H.-P."/>
        </authorList>
    </citation>
    <scope>NUCLEOTIDE SEQUENCE [LARGE SCALE GENOMIC DNA]</scope>
    <source>
        <strain evidence="5 6">DSM 19609</strain>
    </source>
</reference>
<dbReference type="RefSeq" id="WP_425546702.1">
    <property type="nucleotide sequence ID" value="NZ_BAAAOO010000012.1"/>
</dbReference>
<dbReference type="NCBIfam" id="TIGR03817">
    <property type="entry name" value="DECH_helic"/>
    <property type="match status" value="1"/>
</dbReference>
<dbReference type="PANTHER" id="PTHR47957:SF3">
    <property type="entry name" value="ATP-DEPENDENT HELICASE HRQ1"/>
    <property type="match status" value="1"/>
</dbReference>
<dbReference type="InterPro" id="IPR055227">
    <property type="entry name" value="HRQ1_WHD"/>
</dbReference>
<gene>
    <name evidence="5" type="ORF">FB473_000162</name>
</gene>
<dbReference type="Gene3D" id="3.40.50.300">
    <property type="entry name" value="P-loop containing nucleotide triphosphate hydrolases"/>
    <property type="match status" value="2"/>
</dbReference>
<dbReference type="Pfam" id="PF09369">
    <property type="entry name" value="MZB"/>
    <property type="match status" value="1"/>
</dbReference>
<dbReference type="PROSITE" id="PS51192">
    <property type="entry name" value="HELICASE_ATP_BIND_1"/>
    <property type="match status" value="1"/>
</dbReference>
<feature type="domain" description="Helicase ATP-binding" evidence="3">
    <location>
        <begin position="57"/>
        <end position="253"/>
    </location>
</feature>
<dbReference type="InterPro" id="IPR027417">
    <property type="entry name" value="P-loop_NTPase"/>
</dbReference>
<dbReference type="CDD" id="cd17923">
    <property type="entry name" value="DEXHc_Hrq1-like"/>
    <property type="match status" value="1"/>
</dbReference>
<name>A0ABX0SAU0_9ACTN</name>
<dbReference type="GO" id="GO:0004386">
    <property type="term" value="F:helicase activity"/>
    <property type="evidence" value="ECO:0007669"/>
    <property type="project" value="UniProtKB-KW"/>
</dbReference>
<comment type="caution">
    <text evidence="5">The sequence shown here is derived from an EMBL/GenBank/DDBJ whole genome shotgun (WGS) entry which is preliminary data.</text>
</comment>
<sequence>MTIPRWLADDPRTVVVRHRDRLDGRVGEWPEWLPEPVSRSLVGSGIERPWCHQREAADLAWSGHHVAISTPTASGKSLAYLLPVMAATAVPASLASLGVPTDDLRSRLGVARHTALYLAPTKALAHDQRQAARALGPHGWQVATLDGDSGPAERQFARDHAGFVLSNPDMLHRSVLPDHARWAGFLGSLRYVVVDEAHRYRGVFGAQVSGVLRRLRRLCAAYGAHPVFVLASATATAAGVSGAKLIGEDAPLAEVCDDASPHAARDVVLWKPDEDAPHDATELLARLVDDGEQVIAFIPSRSQAELVALRASDRIGSGRRVASYRSGYLADDRRRLEAALRCGDLAGVASTNALELGIDIAGLDAVVVTGFPGTLGSFWQQAGRAGRGERDALVVLIARDDPLDAHLFAHPELIFDRPVEATVLHPQNPYVLGPHLAAAAQEAPLTAADARWFGAGLGALADGLTAQGLLRRRSSGWYWTRPERAVDAIDLRGAGGRPVEIIEASSGRVIGSVDRAAADRTVHEGAVYLHQGEQWRVDAYLPADGIAMVASVELPYYTQPRSVSDVRIITEQERRRCGRGWVCRGEVELAGQVQAYLRRDAVTGDVWDETPLDLPVRRMRTQSMWWLVPDDVVAGLAYSAVRLGSAAHAAEHTAIGLLPAFAPCDRWDIGGLSTVMHPDTGMCTIFVHDGAPGGAGFADRGFELADEWLAATLDRLEHCGCESGCPMCVVSPKCGNGNQMLDKSSAAELVGALIG</sequence>
<evidence type="ECO:0000313" key="5">
    <source>
        <dbReference type="EMBL" id="NIH55517.1"/>
    </source>
</evidence>
<dbReference type="SMART" id="SM00487">
    <property type="entry name" value="DEXDc"/>
    <property type="match status" value="1"/>
</dbReference>
<proteinExistence type="predicted"/>
<dbReference type="InterPro" id="IPR022307">
    <property type="entry name" value="Helicase_put_actinobac"/>
</dbReference>
<keyword evidence="5" id="KW-0378">Hydrolase</keyword>
<dbReference type="Pfam" id="PF22982">
    <property type="entry name" value="WHD_HRQ1"/>
    <property type="match status" value="1"/>
</dbReference>
<evidence type="ECO:0000259" key="4">
    <source>
        <dbReference type="PROSITE" id="PS51194"/>
    </source>
</evidence>
<dbReference type="InterPro" id="IPR018973">
    <property type="entry name" value="MZB"/>
</dbReference>
<evidence type="ECO:0000313" key="6">
    <source>
        <dbReference type="Proteomes" id="UP000749311"/>
    </source>
</evidence>
<dbReference type="Pfam" id="PF00270">
    <property type="entry name" value="DEAD"/>
    <property type="match status" value="1"/>
</dbReference>
<dbReference type="InterPro" id="IPR011545">
    <property type="entry name" value="DEAD/DEAH_box_helicase_dom"/>
</dbReference>
<feature type="domain" description="Helicase C-terminal" evidence="4">
    <location>
        <begin position="279"/>
        <end position="430"/>
    </location>
</feature>
<accession>A0ABX0SAU0</accession>
<dbReference type="InterPro" id="IPR001650">
    <property type="entry name" value="Helicase_C-like"/>
</dbReference>
<dbReference type="PANTHER" id="PTHR47957">
    <property type="entry name" value="ATP-DEPENDENT HELICASE HRQ1"/>
    <property type="match status" value="1"/>
</dbReference>
<keyword evidence="1" id="KW-0547">Nucleotide-binding</keyword>
<dbReference type="SUPFAM" id="SSF52540">
    <property type="entry name" value="P-loop containing nucleoside triphosphate hydrolases"/>
    <property type="match status" value="1"/>
</dbReference>